<evidence type="ECO:0000256" key="1">
    <source>
        <dbReference type="SAM" id="MobiDB-lite"/>
    </source>
</evidence>
<protein>
    <submittedName>
        <fullName evidence="2">Uncharacterized protein</fullName>
    </submittedName>
</protein>
<evidence type="ECO:0000313" key="3">
    <source>
        <dbReference type="Proteomes" id="UP001064489"/>
    </source>
</evidence>
<accession>A0AAD5IBG9</accession>
<dbReference type="AlphaFoldDB" id="A0AAD5IBG9"/>
<proteinExistence type="predicted"/>
<feature type="region of interest" description="Disordered" evidence="1">
    <location>
        <begin position="38"/>
        <end position="59"/>
    </location>
</feature>
<name>A0AAD5IBG9_ACENE</name>
<evidence type="ECO:0000313" key="2">
    <source>
        <dbReference type="EMBL" id="KAI9159710.1"/>
    </source>
</evidence>
<comment type="caution">
    <text evidence="2">The sequence shown here is derived from an EMBL/GenBank/DDBJ whole genome shotgun (WGS) entry which is preliminary data.</text>
</comment>
<dbReference type="Proteomes" id="UP001064489">
    <property type="component" value="Chromosome 2"/>
</dbReference>
<organism evidence="2 3">
    <name type="scientific">Acer negundo</name>
    <name type="common">Box elder</name>
    <dbReference type="NCBI Taxonomy" id="4023"/>
    <lineage>
        <taxon>Eukaryota</taxon>
        <taxon>Viridiplantae</taxon>
        <taxon>Streptophyta</taxon>
        <taxon>Embryophyta</taxon>
        <taxon>Tracheophyta</taxon>
        <taxon>Spermatophyta</taxon>
        <taxon>Magnoliopsida</taxon>
        <taxon>eudicotyledons</taxon>
        <taxon>Gunneridae</taxon>
        <taxon>Pentapetalae</taxon>
        <taxon>rosids</taxon>
        <taxon>malvids</taxon>
        <taxon>Sapindales</taxon>
        <taxon>Sapindaceae</taxon>
        <taxon>Hippocastanoideae</taxon>
        <taxon>Acereae</taxon>
        <taxon>Acer</taxon>
    </lineage>
</organism>
<reference evidence="2" key="2">
    <citation type="submission" date="2023-02" db="EMBL/GenBank/DDBJ databases">
        <authorList>
            <person name="Swenson N.G."/>
            <person name="Wegrzyn J.L."/>
            <person name="Mcevoy S.L."/>
        </authorList>
    </citation>
    <scope>NUCLEOTIDE SEQUENCE</scope>
    <source>
        <strain evidence="2">91603</strain>
        <tissue evidence="2">Leaf</tissue>
    </source>
</reference>
<keyword evidence="3" id="KW-1185">Reference proteome</keyword>
<dbReference type="EMBL" id="JAJSOW010000106">
    <property type="protein sequence ID" value="KAI9159710.1"/>
    <property type="molecule type" value="Genomic_DNA"/>
</dbReference>
<sequence length="111" mass="12653">MTWNEVTDFTASLPIKVVAYGPYRQFRRLFSKRSRLARDDDEEVSGQKKRKENTAHREGDFVDLRLGKEDNHVRFSAKWEGILERVPKLGVSGAADTKITSAGRSLSARRS</sequence>
<gene>
    <name evidence="2" type="ORF">LWI28_001179</name>
</gene>
<reference evidence="2" key="1">
    <citation type="journal article" date="2022" name="Plant J.">
        <title>Strategies of tolerance reflected in two North American maple genomes.</title>
        <authorList>
            <person name="McEvoy S.L."/>
            <person name="Sezen U.U."/>
            <person name="Trouern-Trend A."/>
            <person name="McMahon S.M."/>
            <person name="Schaberg P.G."/>
            <person name="Yang J."/>
            <person name="Wegrzyn J.L."/>
            <person name="Swenson N.G."/>
        </authorList>
    </citation>
    <scope>NUCLEOTIDE SEQUENCE</scope>
    <source>
        <strain evidence="2">91603</strain>
    </source>
</reference>